<sequence>MEFDKMPKKFWDESWILPYEPTPEAFKNLEKVFEKSNSEAFKKEKLDSEALKRLEILEKVIERLDSEVFEKLEKLEKVFEKLDHIP</sequence>
<organism evidence="1 2">
    <name type="scientific">Rhizophagus clarus</name>
    <dbReference type="NCBI Taxonomy" id="94130"/>
    <lineage>
        <taxon>Eukaryota</taxon>
        <taxon>Fungi</taxon>
        <taxon>Fungi incertae sedis</taxon>
        <taxon>Mucoromycota</taxon>
        <taxon>Glomeromycotina</taxon>
        <taxon>Glomeromycetes</taxon>
        <taxon>Glomerales</taxon>
        <taxon>Glomeraceae</taxon>
        <taxon>Rhizophagus</taxon>
    </lineage>
</organism>
<keyword evidence="2" id="KW-1185">Reference proteome</keyword>
<dbReference type="AlphaFoldDB" id="A0A2Z6SAG0"/>
<dbReference type="Proteomes" id="UP000247702">
    <property type="component" value="Unassembled WGS sequence"/>
</dbReference>
<accession>A0A2Z6SAG0</accession>
<proteinExistence type="predicted"/>
<reference evidence="1 2" key="1">
    <citation type="submission" date="2017-11" db="EMBL/GenBank/DDBJ databases">
        <title>The genome of Rhizophagus clarus HR1 reveals common genetic basis of auxotrophy among arbuscular mycorrhizal fungi.</title>
        <authorList>
            <person name="Kobayashi Y."/>
        </authorList>
    </citation>
    <scope>NUCLEOTIDE SEQUENCE [LARGE SCALE GENOMIC DNA]</scope>
    <source>
        <strain evidence="1 2">HR1</strain>
    </source>
</reference>
<gene>
    <name evidence="1" type="ORF">RclHR1_04200017</name>
</gene>
<dbReference type="EMBL" id="BEXD01003558">
    <property type="protein sequence ID" value="GBC01499.1"/>
    <property type="molecule type" value="Genomic_DNA"/>
</dbReference>
<name>A0A2Z6SAG0_9GLOM</name>
<evidence type="ECO:0000313" key="1">
    <source>
        <dbReference type="EMBL" id="GBC01499.1"/>
    </source>
</evidence>
<protein>
    <submittedName>
        <fullName evidence="1">Uncharacterized protein</fullName>
    </submittedName>
</protein>
<evidence type="ECO:0000313" key="2">
    <source>
        <dbReference type="Proteomes" id="UP000247702"/>
    </source>
</evidence>
<comment type="caution">
    <text evidence="1">The sequence shown here is derived from an EMBL/GenBank/DDBJ whole genome shotgun (WGS) entry which is preliminary data.</text>
</comment>